<sequence>MATGKVQQWDEAQGEGKIKEDQAGAQLEFSSQDLAQPTDRMTLRRGDKVQFRVDEPGHAADIEKA</sequence>
<dbReference type="PATRIC" id="fig|1352936.5.peg.5026"/>
<accession>V6K6R3</accession>
<dbReference type="AlphaFoldDB" id="V6K6R3"/>
<keyword evidence="3" id="KW-1185">Reference proteome</keyword>
<evidence type="ECO:0008006" key="4">
    <source>
        <dbReference type="Google" id="ProtNLM"/>
    </source>
</evidence>
<dbReference type="EMBL" id="AWQX01000208">
    <property type="protein sequence ID" value="EST27812.1"/>
    <property type="molecule type" value="Genomic_DNA"/>
</dbReference>
<evidence type="ECO:0000313" key="2">
    <source>
        <dbReference type="EMBL" id="EST27812.1"/>
    </source>
</evidence>
<dbReference type="HOGENOM" id="CLU_2848089_0_0_11"/>
<evidence type="ECO:0000256" key="1">
    <source>
        <dbReference type="SAM" id="MobiDB-lite"/>
    </source>
</evidence>
<proteinExistence type="predicted"/>
<name>V6K6R3_STRRC</name>
<feature type="compositionally biased region" description="Basic and acidic residues" evidence="1">
    <location>
        <begin position="41"/>
        <end position="65"/>
    </location>
</feature>
<dbReference type="Proteomes" id="UP000017984">
    <property type="component" value="Chromosome"/>
</dbReference>
<dbReference type="InterPro" id="IPR012340">
    <property type="entry name" value="NA-bd_OB-fold"/>
</dbReference>
<dbReference type="RefSeq" id="WP_023549390.1">
    <property type="nucleotide sequence ID" value="NZ_CM002285.1"/>
</dbReference>
<feature type="region of interest" description="Disordered" evidence="1">
    <location>
        <begin position="1"/>
        <end position="65"/>
    </location>
</feature>
<reference evidence="2 3" key="1">
    <citation type="journal article" date="2014" name="Genome Announc.">
        <title>Draft Genome Sequence of Streptomyces roseochromogenes subsp. oscitans DS 12.976, Producer of the Aminocoumarin Antibiotic Clorobiocin.</title>
        <authorList>
            <person name="Ruckert C."/>
            <person name="Kalinowski J."/>
            <person name="Heide L."/>
            <person name="Apel A.K."/>
        </authorList>
    </citation>
    <scope>NUCLEOTIDE SEQUENCE [LARGE SCALE GENOMIC DNA]</scope>
    <source>
        <strain evidence="2 3">DS 12.976</strain>
    </source>
</reference>
<protein>
    <recommendedName>
        <fullName evidence="4">CSD domain-containing protein</fullName>
    </recommendedName>
</protein>
<evidence type="ECO:0000313" key="3">
    <source>
        <dbReference type="Proteomes" id="UP000017984"/>
    </source>
</evidence>
<dbReference type="OrthoDB" id="4239556at2"/>
<comment type="caution">
    <text evidence="2">The sequence shown here is derived from an EMBL/GenBank/DDBJ whole genome shotgun (WGS) entry which is preliminary data.</text>
</comment>
<organism evidence="2 3">
    <name type="scientific">Streptomyces roseochromogenus subsp. oscitans DS 12.976</name>
    <dbReference type="NCBI Taxonomy" id="1352936"/>
    <lineage>
        <taxon>Bacteria</taxon>
        <taxon>Bacillati</taxon>
        <taxon>Actinomycetota</taxon>
        <taxon>Actinomycetes</taxon>
        <taxon>Kitasatosporales</taxon>
        <taxon>Streptomycetaceae</taxon>
        <taxon>Streptomyces</taxon>
    </lineage>
</organism>
<dbReference type="Gene3D" id="2.40.50.140">
    <property type="entry name" value="Nucleic acid-binding proteins"/>
    <property type="match status" value="1"/>
</dbReference>
<gene>
    <name evidence="2" type="ORF">M878_24125</name>
</gene>